<evidence type="ECO:0000256" key="1">
    <source>
        <dbReference type="ARBA" id="ARBA00004202"/>
    </source>
</evidence>
<feature type="compositionally biased region" description="Gly residues" evidence="10">
    <location>
        <begin position="26"/>
        <end position="37"/>
    </location>
</feature>
<keyword evidence="8" id="KW-1278">Translocase</keyword>
<dbReference type="InterPro" id="IPR003439">
    <property type="entry name" value="ABC_transporter-like_ATP-bd"/>
</dbReference>
<dbReference type="AlphaFoldDB" id="A0AAU2A3V1"/>
<evidence type="ECO:0000256" key="4">
    <source>
        <dbReference type="ARBA" id="ARBA00022475"/>
    </source>
</evidence>
<dbReference type="SMART" id="SM00382">
    <property type="entry name" value="AAA"/>
    <property type="match status" value="2"/>
</dbReference>
<dbReference type="GO" id="GO:0016887">
    <property type="term" value="F:ATP hydrolysis activity"/>
    <property type="evidence" value="ECO:0007669"/>
    <property type="project" value="InterPro"/>
</dbReference>
<dbReference type="PROSITE" id="PS50893">
    <property type="entry name" value="ABC_TRANSPORTER_2"/>
    <property type="match status" value="2"/>
</dbReference>
<dbReference type="InterPro" id="IPR013563">
    <property type="entry name" value="Oligopep_ABC_C"/>
</dbReference>
<evidence type="ECO:0000259" key="11">
    <source>
        <dbReference type="PROSITE" id="PS50893"/>
    </source>
</evidence>
<feature type="domain" description="ABC transporter" evidence="11">
    <location>
        <begin position="200"/>
        <end position="447"/>
    </location>
</feature>
<dbReference type="SUPFAM" id="SSF52540">
    <property type="entry name" value="P-loop containing nucleoside triphosphate hydrolases"/>
    <property type="match status" value="2"/>
</dbReference>
<feature type="domain" description="ABC transporter" evidence="11">
    <location>
        <begin position="542"/>
        <end position="790"/>
    </location>
</feature>
<dbReference type="NCBIfam" id="NF007739">
    <property type="entry name" value="PRK10419.1"/>
    <property type="match status" value="2"/>
</dbReference>
<feature type="region of interest" description="Disordered" evidence="10">
    <location>
        <begin position="1"/>
        <end position="104"/>
    </location>
</feature>
<feature type="compositionally biased region" description="Gly residues" evidence="10">
    <location>
        <begin position="56"/>
        <end position="67"/>
    </location>
</feature>
<keyword evidence="4" id="KW-1003">Cell membrane</keyword>
<dbReference type="CDD" id="cd03257">
    <property type="entry name" value="ABC_NikE_OppD_transporters"/>
    <property type="match status" value="2"/>
</dbReference>
<evidence type="ECO:0000256" key="8">
    <source>
        <dbReference type="ARBA" id="ARBA00022967"/>
    </source>
</evidence>
<evidence type="ECO:0000256" key="6">
    <source>
        <dbReference type="ARBA" id="ARBA00022741"/>
    </source>
</evidence>
<dbReference type="GO" id="GO:0015833">
    <property type="term" value="P:peptide transport"/>
    <property type="evidence" value="ECO:0007669"/>
    <property type="project" value="InterPro"/>
</dbReference>
<dbReference type="InterPro" id="IPR050388">
    <property type="entry name" value="ABC_Ni/Peptide_Import"/>
</dbReference>
<feature type="compositionally biased region" description="Pro residues" evidence="10">
    <location>
        <begin position="183"/>
        <end position="194"/>
    </location>
</feature>
<proteinExistence type="inferred from homology"/>
<gene>
    <name evidence="12" type="ORF">OHA22_24945</name>
</gene>
<evidence type="ECO:0000256" key="3">
    <source>
        <dbReference type="ARBA" id="ARBA00022448"/>
    </source>
</evidence>
<dbReference type="InterPro" id="IPR017871">
    <property type="entry name" value="ABC_transporter-like_CS"/>
</dbReference>
<dbReference type="NCBIfam" id="TIGR01727">
    <property type="entry name" value="oligo_HPY"/>
    <property type="match status" value="1"/>
</dbReference>
<dbReference type="EMBL" id="CP108222">
    <property type="protein sequence ID" value="WTT18547.1"/>
    <property type="molecule type" value="Genomic_DNA"/>
</dbReference>
<dbReference type="GO" id="GO:0005886">
    <property type="term" value="C:plasma membrane"/>
    <property type="evidence" value="ECO:0007669"/>
    <property type="project" value="UniProtKB-SubCell"/>
</dbReference>
<dbReference type="PANTHER" id="PTHR43297">
    <property type="entry name" value="OLIGOPEPTIDE TRANSPORT ATP-BINDING PROTEIN APPD"/>
    <property type="match status" value="1"/>
</dbReference>
<keyword evidence="7 12" id="KW-0067">ATP-binding</keyword>
<keyword evidence="9" id="KW-0472">Membrane</keyword>
<keyword evidence="6" id="KW-0547">Nucleotide-binding</keyword>
<evidence type="ECO:0000256" key="10">
    <source>
        <dbReference type="SAM" id="MobiDB-lite"/>
    </source>
</evidence>
<dbReference type="PROSITE" id="PS00211">
    <property type="entry name" value="ABC_TRANSPORTER_1"/>
    <property type="match status" value="2"/>
</dbReference>
<evidence type="ECO:0000256" key="5">
    <source>
        <dbReference type="ARBA" id="ARBA00022519"/>
    </source>
</evidence>
<feature type="compositionally biased region" description="Low complexity" evidence="10">
    <location>
        <begin position="126"/>
        <end position="138"/>
    </location>
</feature>
<dbReference type="InterPro" id="IPR027417">
    <property type="entry name" value="P-loop_NTPase"/>
</dbReference>
<keyword evidence="3" id="KW-0813">Transport</keyword>
<reference evidence="12" key="1">
    <citation type="submission" date="2022-10" db="EMBL/GenBank/DDBJ databases">
        <title>The complete genomes of actinobacterial strains from the NBC collection.</title>
        <authorList>
            <person name="Joergensen T.S."/>
            <person name="Alvarez Arevalo M."/>
            <person name="Sterndorff E.B."/>
            <person name="Faurdal D."/>
            <person name="Vuksanovic O."/>
            <person name="Mourched A.-S."/>
            <person name="Charusanti P."/>
            <person name="Shaw S."/>
            <person name="Blin K."/>
            <person name="Weber T."/>
        </authorList>
    </citation>
    <scope>NUCLEOTIDE SEQUENCE</scope>
    <source>
        <strain evidence="12">NBC_00093</strain>
    </source>
</reference>
<comment type="subcellular location">
    <subcellularLocation>
        <location evidence="1">Cell membrane</location>
        <topology evidence="1">Peripheral membrane protein</topology>
    </subcellularLocation>
</comment>
<evidence type="ECO:0000313" key="12">
    <source>
        <dbReference type="EMBL" id="WTT18547.1"/>
    </source>
</evidence>
<name>A0AAU2A3V1_9ACTN</name>
<comment type="similarity">
    <text evidence="2">Belongs to the ABC transporter superfamily.</text>
</comment>
<evidence type="ECO:0000256" key="7">
    <source>
        <dbReference type="ARBA" id="ARBA00022840"/>
    </source>
</evidence>
<feature type="region of interest" description="Disordered" evidence="10">
    <location>
        <begin position="126"/>
        <end position="194"/>
    </location>
</feature>
<dbReference type="InterPro" id="IPR003593">
    <property type="entry name" value="AAA+_ATPase"/>
</dbReference>
<dbReference type="Pfam" id="PF00005">
    <property type="entry name" value="ABC_tran"/>
    <property type="match status" value="2"/>
</dbReference>
<keyword evidence="5" id="KW-0997">Cell inner membrane</keyword>
<evidence type="ECO:0000256" key="2">
    <source>
        <dbReference type="ARBA" id="ARBA00005417"/>
    </source>
</evidence>
<dbReference type="PANTHER" id="PTHR43297:SF14">
    <property type="entry name" value="ATPASE AAA-TYPE CORE DOMAIN-CONTAINING PROTEIN"/>
    <property type="match status" value="1"/>
</dbReference>
<evidence type="ECO:0000256" key="9">
    <source>
        <dbReference type="ARBA" id="ARBA00023136"/>
    </source>
</evidence>
<organism evidence="12">
    <name type="scientific">Streptomyces sp. NBC_00093</name>
    <dbReference type="NCBI Taxonomy" id="2975649"/>
    <lineage>
        <taxon>Bacteria</taxon>
        <taxon>Bacillati</taxon>
        <taxon>Actinomycetota</taxon>
        <taxon>Actinomycetes</taxon>
        <taxon>Kitasatosporales</taxon>
        <taxon>Streptomycetaceae</taxon>
        <taxon>Streptomyces</taxon>
    </lineage>
</organism>
<dbReference type="GO" id="GO:0005524">
    <property type="term" value="F:ATP binding"/>
    <property type="evidence" value="ECO:0007669"/>
    <property type="project" value="UniProtKB-KW"/>
</dbReference>
<protein>
    <submittedName>
        <fullName evidence="12">ABC transporter ATP-binding protein</fullName>
    </submittedName>
</protein>
<dbReference type="NCBIfam" id="NF008453">
    <property type="entry name" value="PRK11308.1"/>
    <property type="match status" value="2"/>
</dbReference>
<feature type="compositionally biased region" description="Low complexity" evidence="10">
    <location>
        <begin position="77"/>
        <end position="92"/>
    </location>
</feature>
<dbReference type="Pfam" id="PF08352">
    <property type="entry name" value="oligo_HPY"/>
    <property type="match status" value="2"/>
</dbReference>
<dbReference type="Gene3D" id="3.40.50.300">
    <property type="entry name" value="P-loop containing nucleotide triphosphate hydrolases"/>
    <property type="match status" value="2"/>
</dbReference>
<accession>A0AAU2A3V1</accession>
<sequence length="797" mass="82927">MPSGTPASGDRAAGDRAAGDLPFGGLDPGGLAPGGLASGERVSGDRAAGDLPFGGLDPGGLAPGGLAPGERVSDDWAPGARASGARASGAPALGDRASADLGSGGRVCGNSGGVSFGDLTSGDLTSGDLGSGDRVCGDGVSGGGDSGALPAGGPARGDRVSGNRGSGALTPDDLTPGEQAPGDPLPGYPYPSDPPPLLTVRHLHVRAGGGRGKARTLVRDVGFDLTAGRTLGIVGESGSGKTLTARAVMGVLPDGLRPEGEVLFDGISLLGRRERELRPLRGDRLAMVLQDPFTSLNPLQTVHTHLWESLAPAVRRNRAAASAEVARRLREVGLDPDAVAGRYPFQLSGGMRQRVAIAAALARDPELLVADEPTTALDVTTQAEILALLRRLQTDRGMALVLITHDLRVAFSVCDRVLVMYAGSVLEDAPAAALDRAPQHPYSLGLLLAEPPVSRYVDRLVSVPGQVPSADSVADVCAFADRCEWRHDDACTTARPALVSRTADRASACVRIDEIGDAIRQRRLRPANPGTPPSAPGGEPLLVVSGLTKTYRTRSMGKRETTAVRDVSFELREGESLGLVGESGSGKTTIARCVLGLTTPTTGTIRLGDLDVTDYGRLSRGDHRTARRTVQVVFQDPYSSLNPRLTVGTALREAVAVRREGAVDPVRRAAELLELVGLPALFARKHPSALSGGERQRVAIARALAVRPRLLICDEPVAALDASVQAQILELLRELRTTYGTSLLLITHDLSVVRQMTDRAVVLRAGEIVESGETPTLLDAPGHPYTQRLLASIPGGN</sequence>